<evidence type="ECO:0000313" key="1">
    <source>
        <dbReference type="EMBL" id="APZ96124.1"/>
    </source>
</evidence>
<sequence length="143" mass="16465">MRTDDSLLTVDDANQRLPLVRAIVRDAIDLKRDVLQRQSRLLDLRERYPDEGDDGSPYAEEVLQMEESLEADEIRIDGYSQELRQIGATLQDAETGLVEFASSLDGDPVWLSWVYDEPDVSFWRSERDEPANRRPLEPAEQTN</sequence>
<name>A0A1P8WPZ8_9PLAN</name>
<dbReference type="AlphaFoldDB" id="A0A1P8WPZ8"/>
<keyword evidence="2" id="KW-1185">Reference proteome</keyword>
<dbReference type="KEGG" id="fmr:Fuma_05792"/>
<dbReference type="Proteomes" id="UP000187735">
    <property type="component" value="Chromosome"/>
</dbReference>
<dbReference type="PIRSF" id="PIRSF016498">
    <property type="entry name" value="UCP016498"/>
    <property type="match status" value="1"/>
</dbReference>
<dbReference type="EMBL" id="CP017641">
    <property type="protein sequence ID" value="APZ96124.1"/>
    <property type="molecule type" value="Genomic_DNA"/>
</dbReference>
<dbReference type="InterPro" id="IPR018699">
    <property type="entry name" value="DUF2203"/>
</dbReference>
<dbReference type="RefSeq" id="WP_077027191.1">
    <property type="nucleotide sequence ID" value="NZ_CP017641.1"/>
</dbReference>
<accession>A0A1P8WPZ8</accession>
<protein>
    <recommendedName>
        <fullName evidence="3">DUF2203 domain-containing protein</fullName>
    </recommendedName>
</protein>
<proteinExistence type="predicted"/>
<dbReference type="OrthoDB" id="9802910at2"/>
<reference evidence="1 2" key="1">
    <citation type="journal article" date="2016" name="Front. Microbiol.">
        <title>Fuerstia marisgermanicae gen. nov., sp. nov., an Unusual Member of the Phylum Planctomycetes from the German Wadden Sea.</title>
        <authorList>
            <person name="Kohn T."/>
            <person name="Heuer A."/>
            <person name="Jogler M."/>
            <person name="Vollmers J."/>
            <person name="Boedeker C."/>
            <person name="Bunk B."/>
            <person name="Rast P."/>
            <person name="Borchert D."/>
            <person name="Glockner I."/>
            <person name="Freese H.M."/>
            <person name="Klenk H.P."/>
            <person name="Overmann J."/>
            <person name="Kaster A.K."/>
            <person name="Rohde M."/>
            <person name="Wiegand S."/>
            <person name="Jogler C."/>
        </authorList>
    </citation>
    <scope>NUCLEOTIDE SEQUENCE [LARGE SCALE GENOMIC DNA]</scope>
    <source>
        <strain evidence="1 2">NH11</strain>
    </source>
</reference>
<evidence type="ECO:0000313" key="2">
    <source>
        <dbReference type="Proteomes" id="UP000187735"/>
    </source>
</evidence>
<organism evidence="1 2">
    <name type="scientific">Fuerstiella marisgermanici</name>
    <dbReference type="NCBI Taxonomy" id="1891926"/>
    <lineage>
        <taxon>Bacteria</taxon>
        <taxon>Pseudomonadati</taxon>
        <taxon>Planctomycetota</taxon>
        <taxon>Planctomycetia</taxon>
        <taxon>Planctomycetales</taxon>
        <taxon>Planctomycetaceae</taxon>
        <taxon>Fuerstiella</taxon>
    </lineage>
</organism>
<dbReference type="Pfam" id="PF09969">
    <property type="entry name" value="DUF2203"/>
    <property type="match status" value="1"/>
</dbReference>
<evidence type="ECO:0008006" key="3">
    <source>
        <dbReference type="Google" id="ProtNLM"/>
    </source>
</evidence>
<dbReference type="STRING" id="1891926.Fuma_05792"/>
<gene>
    <name evidence="1" type="ORF">Fuma_05792</name>
</gene>